<sequence length="654" mass="69790">MNRGILALVSSIGCMSAGSLQSLADAMHIPTSSSSGPRPGRPLQLPRHQPLPHGGLHAVRAPARLPQPGHPARGHGVHLAEVHHLLRHRVRHPGDPGLPGQDVPAGHGRGPAEGGVQHQHDDHQHVPHHARGGAAPLPGYATPRGAVHESHHRQGLHHRGRGDQPGGLRLPLDNHQRGDFGPGSPGAGDEVHRSADPDTADVPRDAEQQPALRAAQPPHQHLAVRPQRPQSPNAGDNKPLHLRHRAAAGEHLPQEAGRQEVAQHGQPHLHPQELQALAGRAVHARDHQEGRSQRPDQSAGIQRQRNQPQHLLRDPGDQLRGGPWPRCPHAGDLGPGARVERHTDGQEAGEQHAGRGPARGDRPGRAVRDGVGERAGEAQKVPGFLHRRAGRPLQLPGVQVRDLHRARPQVRQPAGGRGLERPDGGAGLQAGRRGPLCAHHHTGARGRGGLHHALPGLLRGRAPAQGGAHGGHVRLPGALRPLAVGLHRRHRAAGGPAGLPAQLAQPAAAAHGLRLLHHPLQLHVVRLRLLRPARRRGPVHHPGDPDDDGGVVALRTDRHLLLHGQPGGLPDHHPHRELHPVSPGPVEADGPAVRHCAGLGRVRPGAEQGHEPVQMWRDPMYSQMWRMINRTGGADNNVEESKEGIPLPPPSPPP</sequence>
<reference evidence="3" key="1">
    <citation type="submission" date="2021-01" db="EMBL/GenBank/DDBJ databases">
        <title>A chromosome-scale assembly of European eel, Anguilla anguilla.</title>
        <authorList>
            <person name="Henkel C."/>
            <person name="Jong-Raadsen S.A."/>
            <person name="Dufour S."/>
            <person name="Weltzien F.-A."/>
            <person name="Palstra A.P."/>
            <person name="Pelster B."/>
            <person name="Spaink H.P."/>
            <person name="Van Den Thillart G.E."/>
            <person name="Jansen H."/>
            <person name="Zahm M."/>
            <person name="Klopp C."/>
            <person name="Cedric C."/>
            <person name="Louis A."/>
            <person name="Berthelot C."/>
            <person name="Parey E."/>
            <person name="Roest Crollius H."/>
            <person name="Montfort J."/>
            <person name="Robinson-Rechavi M."/>
            <person name="Bucao C."/>
            <person name="Bouchez O."/>
            <person name="Gislard M."/>
            <person name="Lluch J."/>
            <person name="Milhes M."/>
            <person name="Lampietro C."/>
            <person name="Lopez Roques C."/>
            <person name="Donnadieu C."/>
            <person name="Braasch I."/>
            <person name="Desvignes T."/>
            <person name="Postlethwait J."/>
            <person name="Bobe J."/>
            <person name="Guiguen Y."/>
            <person name="Dirks R."/>
        </authorList>
    </citation>
    <scope>NUCLEOTIDE SEQUENCE</scope>
    <source>
        <strain evidence="3">Tag_6206</strain>
        <tissue evidence="3">Liver</tissue>
    </source>
</reference>
<protein>
    <submittedName>
        <fullName evidence="3">Uncharacterized protein</fullName>
    </submittedName>
</protein>
<organism evidence="3 4">
    <name type="scientific">Anguilla anguilla</name>
    <name type="common">European freshwater eel</name>
    <name type="synonym">Muraena anguilla</name>
    <dbReference type="NCBI Taxonomy" id="7936"/>
    <lineage>
        <taxon>Eukaryota</taxon>
        <taxon>Metazoa</taxon>
        <taxon>Chordata</taxon>
        <taxon>Craniata</taxon>
        <taxon>Vertebrata</taxon>
        <taxon>Euteleostomi</taxon>
        <taxon>Actinopterygii</taxon>
        <taxon>Neopterygii</taxon>
        <taxon>Teleostei</taxon>
        <taxon>Anguilliformes</taxon>
        <taxon>Anguillidae</taxon>
        <taxon>Anguilla</taxon>
    </lineage>
</organism>
<feature type="region of interest" description="Disordered" evidence="1">
    <location>
        <begin position="90"/>
        <end position="239"/>
    </location>
</feature>
<feature type="region of interest" description="Disordered" evidence="1">
    <location>
        <begin position="407"/>
        <end position="427"/>
    </location>
</feature>
<feature type="compositionally biased region" description="Basic and acidic residues" evidence="1">
    <location>
        <begin position="338"/>
        <end position="377"/>
    </location>
</feature>
<feature type="signal peptide" evidence="2">
    <location>
        <begin position="1"/>
        <end position="17"/>
    </location>
</feature>
<dbReference type="Proteomes" id="UP001044222">
    <property type="component" value="Chromosome 10"/>
</dbReference>
<keyword evidence="2" id="KW-0732">Signal</keyword>
<keyword evidence="4" id="KW-1185">Reference proteome</keyword>
<feature type="region of interest" description="Disordered" evidence="1">
    <location>
        <begin position="28"/>
        <end position="49"/>
    </location>
</feature>
<dbReference type="EMBL" id="JAFIRN010000010">
    <property type="protein sequence ID" value="KAG5841447.1"/>
    <property type="molecule type" value="Genomic_DNA"/>
</dbReference>
<accession>A0A9D3M4D7</accession>
<feature type="compositionally biased region" description="Low complexity" evidence="1">
    <location>
        <begin position="30"/>
        <end position="49"/>
    </location>
</feature>
<comment type="caution">
    <text evidence="3">The sequence shown here is derived from an EMBL/GenBank/DDBJ whole genome shotgun (WGS) entry which is preliminary data.</text>
</comment>
<feature type="region of interest" description="Disordered" evidence="1">
    <location>
        <begin position="629"/>
        <end position="654"/>
    </location>
</feature>
<evidence type="ECO:0000313" key="3">
    <source>
        <dbReference type="EMBL" id="KAG5841447.1"/>
    </source>
</evidence>
<feature type="compositionally biased region" description="Basic and acidic residues" evidence="1">
    <location>
        <begin position="189"/>
        <end position="207"/>
    </location>
</feature>
<proteinExistence type="predicted"/>
<evidence type="ECO:0000313" key="4">
    <source>
        <dbReference type="Proteomes" id="UP001044222"/>
    </source>
</evidence>
<feature type="chain" id="PRO_5039368421" evidence="2">
    <location>
        <begin position="18"/>
        <end position="654"/>
    </location>
</feature>
<feature type="non-terminal residue" evidence="3">
    <location>
        <position position="654"/>
    </location>
</feature>
<dbReference type="AlphaFoldDB" id="A0A9D3M4D7"/>
<evidence type="ECO:0000256" key="2">
    <source>
        <dbReference type="SAM" id="SignalP"/>
    </source>
</evidence>
<feature type="compositionally biased region" description="Basic and acidic residues" evidence="1">
    <location>
        <begin position="283"/>
        <end position="294"/>
    </location>
</feature>
<feature type="region of interest" description="Disordered" evidence="1">
    <location>
        <begin position="279"/>
        <end position="379"/>
    </location>
</feature>
<feature type="compositionally biased region" description="Basic residues" evidence="1">
    <location>
        <begin position="150"/>
        <end position="160"/>
    </location>
</feature>
<evidence type="ECO:0000256" key="1">
    <source>
        <dbReference type="SAM" id="MobiDB-lite"/>
    </source>
</evidence>
<gene>
    <name evidence="3" type="ORF">ANANG_G00199600</name>
</gene>
<feature type="compositionally biased region" description="Polar residues" evidence="1">
    <location>
        <begin position="295"/>
        <end position="309"/>
    </location>
</feature>
<name>A0A9D3M4D7_ANGAN</name>